<keyword evidence="2" id="KW-1185">Reference proteome</keyword>
<evidence type="ECO:0000313" key="1">
    <source>
        <dbReference type="EMBL" id="MBB4037471.1"/>
    </source>
</evidence>
<sequence length="289" mass="31378">MGLILSLSLATCAKAQVTIGSPDEPDENALLDLKESGNLASKGLLLPRVELKSVTDPHPLTMHIEGAIVYNTVTNGLIPTGLYRNDGSKWALVQVPEGGSEGQFLMLDKQTLVPKWTTVFIPEVQTEEFSLIEVGAYSQNTGAEFTTNSGAGMYTENSIMTSSWKTIADPFQITVKKANNRTILFVQTTILQSVYSASGWTSYAGGVFINKLLKGVRVGTLRSSGNNNELSKSETLFFIIENLPIGVNTIQIAFIRRNSNTTVPSLYIGKSLSASMPGSTSLSYQYYEK</sequence>
<dbReference type="EMBL" id="JACIEP010000014">
    <property type="protein sequence ID" value="MBB4037471.1"/>
    <property type="molecule type" value="Genomic_DNA"/>
</dbReference>
<evidence type="ECO:0000313" key="2">
    <source>
        <dbReference type="Proteomes" id="UP000555103"/>
    </source>
</evidence>
<comment type="caution">
    <text evidence="1">The sequence shown here is derived from an EMBL/GenBank/DDBJ whole genome shotgun (WGS) entry which is preliminary data.</text>
</comment>
<gene>
    <name evidence="1" type="ORF">GGR21_003388</name>
</gene>
<dbReference type="AlphaFoldDB" id="A0A840CQZ6"/>
<organism evidence="1 2">
    <name type="scientific">Dysgonomonas hofstadii</name>
    <dbReference type="NCBI Taxonomy" id="637886"/>
    <lineage>
        <taxon>Bacteria</taxon>
        <taxon>Pseudomonadati</taxon>
        <taxon>Bacteroidota</taxon>
        <taxon>Bacteroidia</taxon>
        <taxon>Bacteroidales</taxon>
        <taxon>Dysgonomonadaceae</taxon>
        <taxon>Dysgonomonas</taxon>
    </lineage>
</organism>
<protein>
    <submittedName>
        <fullName evidence="1">Uncharacterized protein</fullName>
    </submittedName>
</protein>
<accession>A0A840CQZ6</accession>
<name>A0A840CQZ6_9BACT</name>
<dbReference type="Proteomes" id="UP000555103">
    <property type="component" value="Unassembled WGS sequence"/>
</dbReference>
<proteinExistence type="predicted"/>
<reference evidence="1 2" key="1">
    <citation type="submission" date="2020-08" db="EMBL/GenBank/DDBJ databases">
        <title>Genomic Encyclopedia of Type Strains, Phase IV (KMG-IV): sequencing the most valuable type-strain genomes for metagenomic binning, comparative biology and taxonomic classification.</title>
        <authorList>
            <person name="Goeker M."/>
        </authorList>
    </citation>
    <scope>NUCLEOTIDE SEQUENCE [LARGE SCALE GENOMIC DNA]</scope>
    <source>
        <strain evidence="1 2">DSM 104969</strain>
    </source>
</reference>